<name>A0A3P7RQD4_DIBLA</name>
<evidence type="ECO:0000256" key="1">
    <source>
        <dbReference type="SAM" id="MobiDB-lite"/>
    </source>
</evidence>
<dbReference type="GO" id="GO:0055085">
    <property type="term" value="P:transmembrane transport"/>
    <property type="evidence" value="ECO:0007669"/>
    <property type="project" value="InterPro"/>
</dbReference>
<reference evidence="2 3" key="1">
    <citation type="submission" date="2018-11" db="EMBL/GenBank/DDBJ databases">
        <authorList>
            <consortium name="Pathogen Informatics"/>
        </authorList>
    </citation>
    <scope>NUCLEOTIDE SEQUENCE [LARGE SCALE GENOMIC DNA]</scope>
</reference>
<organism evidence="2 3">
    <name type="scientific">Dibothriocephalus latus</name>
    <name type="common">Fish tapeworm</name>
    <name type="synonym">Diphyllobothrium latum</name>
    <dbReference type="NCBI Taxonomy" id="60516"/>
    <lineage>
        <taxon>Eukaryota</taxon>
        <taxon>Metazoa</taxon>
        <taxon>Spiralia</taxon>
        <taxon>Lophotrochozoa</taxon>
        <taxon>Platyhelminthes</taxon>
        <taxon>Cestoda</taxon>
        <taxon>Eucestoda</taxon>
        <taxon>Diphyllobothriidea</taxon>
        <taxon>Diphyllobothriidae</taxon>
        <taxon>Dibothriocephalus</taxon>
    </lineage>
</organism>
<dbReference type="Pfam" id="PF03137">
    <property type="entry name" value="OATP"/>
    <property type="match status" value="1"/>
</dbReference>
<keyword evidence="3" id="KW-1185">Reference proteome</keyword>
<feature type="compositionally biased region" description="Polar residues" evidence="1">
    <location>
        <begin position="22"/>
        <end position="31"/>
    </location>
</feature>
<sequence length="133" mass="14363">MEEPSPPPPPEIHFPAAIPESETLSPSSDMQSAVVDDSLSSDSRLHRLTAVFCRVVTNPVWLGTTITTVTEQTIVSAFLTFAAKYIQALFRVPAHIASIHTAGCACGGLKWGKRWECVVVDVVLQPRTIATSC</sequence>
<dbReference type="GO" id="GO:0016020">
    <property type="term" value="C:membrane"/>
    <property type="evidence" value="ECO:0007669"/>
    <property type="project" value="InterPro"/>
</dbReference>
<proteinExistence type="predicted"/>
<dbReference type="InterPro" id="IPR004156">
    <property type="entry name" value="OATP"/>
</dbReference>
<dbReference type="EMBL" id="UYRU01106442">
    <property type="protein sequence ID" value="VDN43019.1"/>
    <property type="molecule type" value="Genomic_DNA"/>
</dbReference>
<dbReference type="AlphaFoldDB" id="A0A3P7RQD4"/>
<feature type="compositionally biased region" description="Pro residues" evidence="1">
    <location>
        <begin position="1"/>
        <end position="12"/>
    </location>
</feature>
<feature type="region of interest" description="Disordered" evidence="1">
    <location>
        <begin position="1"/>
        <end position="35"/>
    </location>
</feature>
<gene>
    <name evidence="2" type="ORF">DILT_LOCUS18967</name>
</gene>
<dbReference type="OrthoDB" id="5062115at2759"/>
<accession>A0A3P7RQD4</accession>
<evidence type="ECO:0000313" key="3">
    <source>
        <dbReference type="Proteomes" id="UP000281553"/>
    </source>
</evidence>
<dbReference type="Proteomes" id="UP000281553">
    <property type="component" value="Unassembled WGS sequence"/>
</dbReference>
<evidence type="ECO:0000313" key="2">
    <source>
        <dbReference type="EMBL" id="VDN43019.1"/>
    </source>
</evidence>
<protein>
    <submittedName>
        <fullName evidence="2">Uncharacterized protein</fullName>
    </submittedName>
</protein>